<sequence>MHDLDPEIILRLANEHAQTCENALRCNECQEVINYNEQYKSETLDTEKKNYHLHCFEELMVERNRKQETAKMLKCTGGCGKEELGEIKEGNTLIRRFSFTCELKTLIGKDIIPLEHAEKDIYCESCFAKKDEKPTSQLMSRSSSCSLSPLSPCSRKRLEAELLTLRLENIDLKTRIERLEGNYEKILDKLSIDVDNDSQKVAENRQDYYYNFPSPYQTIPIEGFSGLESWGNNLPDAFSSSCNISQINEESEKVFESITKRQKEAEMETKLHSQVIRDIYEQSERE</sequence>
<accession>A0ACA9MUG1</accession>
<keyword evidence="2" id="KW-1185">Reference proteome</keyword>
<comment type="caution">
    <text evidence="1">The sequence shown here is derived from an EMBL/GenBank/DDBJ whole genome shotgun (WGS) entry which is preliminary data.</text>
</comment>
<name>A0ACA9MUG1_9GLOM</name>
<dbReference type="EMBL" id="CAJVQC010009017">
    <property type="protein sequence ID" value="CAG8599414.1"/>
    <property type="molecule type" value="Genomic_DNA"/>
</dbReference>
<gene>
    <name evidence="1" type="ORF">RPERSI_LOCUS5857</name>
</gene>
<evidence type="ECO:0000313" key="1">
    <source>
        <dbReference type="EMBL" id="CAG8599414.1"/>
    </source>
</evidence>
<protein>
    <submittedName>
        <fullName evidence="1">6042_t:CDS:1</fullName>
    </submittedName>
</protein>
<dbReference type="Proteomes" id="UP000789920">
    <property type="component" value="Unassembled WGS sequence"/>
</dbReference>
<evidence type="ECO:0000313" key="2">
    <source>
        <dbReference type="Proteomes" id="UP000789920"/>
    </source>
</evidence>
<proteinExistence type="predicted"/>
<reference evidence="1" key="1">
    <citation type="submission" date="2021-06" db="EMBL/GenBank/DDBJ databases">
        <authorList>
            <person name="Kallberg Y."/>
            <person name="Tangrot J."/>
            <person name="Rosling A."/>
        </authorList>
    </citation>
    <scope>NUCLEOTIDE SEQUENCE</scope>
    <source>
        <strain evidence="1">MA461A</strain>
    </source>
</reference>
<organism evidence="1 2">
    <name type="scientific">Racocetra persica</name>
    <dbReference type="NCBI Taxonomy" id="160502"/>
    <lineage>
        <taxon>Eukaryota</taxon>
        <taxon>Fungi</taxon>
        <taxon>Fungi incertae sedis</taxon>
        <taxon>Mucoromycota</taxon>
        <taxon>Glomeromycotina</taxon>
        <taxon>Glomeromycetes</taxon>
        <taxon>Diversisporales</taxon>
        <taxon>Gigasporaceae</taxon>
        <taxon>Racocetra</taxon>
    </lineage>
</organism>